<comment type="caution">
    <text evidence="1">The sequence shown here is derived from an EMBL/GenBank/DDBJ whole genome shotgun (WGS) entry which is preliminary data.</text>
</comment>
<evidence type="ECO:0000313" key="1">
    <source>
        <dbReference type="EMBL" id="KAK0430291.1"/>
    </source>
</evidence>
<evidence type="ECO:0000313" key="2">
    <source>
        <dbReference type="Proteomes" id="UP001175226"/>
    </source>
</evidence>
<reference evidence="1" key="1">
    <citation type="submission" date="2023-06" db="EMBL/GenBank/DDBJ databases">
        <authorList>
            <consortium name="Lawrence Berkeley National Laboratory"/>
            <person name="Ahrendt S."/>
            <person name="Sahu N."/>
            <person name="Indic B."/>
            <person name="Wong-Bajracharya J."/>
            <person name="Merenyi Z."/>
            <person name="Ke H.-M."/>
            <person name="Monk M."/>
            <person name="Kocsube S."/>
            <person name="Drula E."/>
            <person name="Lipzen A."/>
            <person name="Balint B."/>
            <person name="Henrissat B."/>
            <person name="Andreopoulos B."/>
            <person name="Martin F.M."/>
            <person name="Harder C.B."/>
            <person name="Rigling D."/>
            <person name="Ford K.L."/>
            <person name="Foster G.D."/>
            <person name="Pangilinan J."/>
            <person name="Papanicolaou A."/>
            <person name="Barry K."/>
            <person name="LaButti K."/>
            <person name="Viragh M."/>
            <person name="Koriabine M."/>
            <person name="Yan M."/>
            <person name="Riley R."/>
            <person name="Champramary S."/>
            <person name="Plett K.L."/>
            <person name="Tsai I.J."/>
            <person name="Slot J."/>
            <person name="Sipos G."/>
            <person name="Plett J."/>
            <person name="Nagy L.G."/>
            <person name="Grigoriev I.V."/>
        </authorList>
    </citation>
    <scope>NUCLEOTIDE SEQUENCE</scope>
    <source>
        <strain evidence="1">FPL87.14</strain>
    </source>
</reference>
<protein>
    <submittedName>
        <fullName evidence="1">Uncharacterized protein</fullName>
    </submittedName>
</protein>
<sequence length="128" mass="14222">MQVANVLNKMYCRVLRKHLANYDKKKQQAKKSGTLVGDGLPELLSSVMFYELVCDHEERQRVAEQEKRAHKAARKARSEALEVLPNGIEEMAGAKGRGKIQGEKFTLKKPVRGPLAGPIPKPAAMVVD</sequence>
<keyword evidence="2" id="KW-1185">Reference proteome</keyword>
<proteinExistence type="predicted"/>
<accession>A0AA39MCZ6</accession>
<dbReference type="Proteomes" id="UP001175226">
    <property type="component" value="Unassembled WGS sequence"/>
</dbReference>
<dbReference type="AlphaFoldDB" id="A0AA39MCZ6"/>
<organism evidence="1 2">
    <name type="scientific">Armillaria borealis</name>
    <dbReference type="NCBI Taxonomy" id="47425"/>
    <lineage>
        <taxon>Eukaryota</taxon>
        <taxon>Fungi</taxon>
        <taxon>Dikarya</taxon>
        <taxon>Basidiomycota</taxon>
        <taxon>Agaricomycotina</taxon>
        <taxon>Agaricomycetes</taxon>
        <taxon>Agaricomycetidae</taxon>
        <taxon>Agaricales</taxon>
        <taxon>Marasmiineae</taxon>
        <taxon>Physalacriaceae</taxon>
        <taxon>Armillaria</taxon>
    </lineage>
</organism>
<feature type="non-terminal residue" evidence="1">
    <location>
        <position position="128"/>
    </location>
</feature>
<name>A0AA39MCZ6_9AGAR</name>
<gene>
    <name evidence="1" type="ORF">EV421DRAFT_1859443</name>
</gene>
<dbReference type="EMBL" id="JAUEPT010000157">
    <property type="protein sequence ID" value="KAK0430291.1"/>
    <property type="molecule type" value="Genomic_DNA"/>
</dbReference>